<evidence type="ECO:0000256" key="5">
    <source>
        <dbReference type="ARBA" id="ARBA00023242"/>
    </source>
</evidence>
<dbReference type="InterPro" id="IPR052207">
    <property type="entry name" value="Max-like/E-box_TFs"/>
</dbReference>
<dbReference type="SMART" id="SM00353">
    <property type="entry name" value="HLH"/>
    <property type="match status" value="1"/>
</dbReference>
<feature type="region of interest" description="Disordered" evidence="6">
    <location>
        <begin position="300"/>
        <end position="342"/>
    </location>
</feature>
<evidence type="ECO:0000313" key="9">
    <source>
        <dbReference type="Proteomes" id="UP000800039"/>
    </source>
</evidence>
<dbReference type="AlphaFoldDB" id="A0A9P4LEL4"/>
<feature type="region of interest" description="Disordered" evidence="6">
    <location>
        <begin position="403"/>
        <end position="551"/>
    </location>
</feature>
<dbReference type="PANTHER" id="PTHR15741">
    <property type="entry name" value="BASIC HELIX-LOOP-HELIX ZIP TRANSCRIPTION FACTOR"/>
    <property type="match status" value="1"/>
</dbReference>
<comment type="subcellular location">
    <subcellularLocation>
        <location evidence="1">Nucleus</location>
    </subcellularLocation>
</comment>
<feature type="compositionally biased region" description="Polar residues" evidence="6">
    <location>
        <begin position="81"/>
        <end position="102"/>
    </location>
</feature>
<proteinExistence type="predicted"/>
<dbReference type="Pfam" id="PF00010">
    <property type="entry name" value="HLH"/>
    <property type="match status" value="1"/>
</dbReference>
<feature type="compositionally biased region" description="Low complexity" evidence="6">
    <location>
        <begin position="103"/>
        <end position="112"/>
    </location>
</feature>
<evidence type="ECO:0000256" key="1">
    <source>
        <dbReference type="ARBA" id="ARBA00004123"/>
    </source>
</evidence>
<dbReference type="PROSITE" id="PS50888">
    <property type="entry name" value="BHLH"/>
    <property type="match status" value="1"/>
</dbReference>
<gene>
    <name evidence="8" type="ORF">K460DRAFT_351915</name>
</gene>
<keyword evidence="2" id="KW-0805">Transcription regulation</keyword>
<accession>A0A9P4LEL4</accession>
<dbReference type="InterPro" id="IPR036638">
    <property type="entry name" value="HLH_DNA-bd_sf"/>
</dbReference>
<feature type="domain" description="BHLH" evidence="7">
    <location>
        <begin position="544"/>
        <end position="595"/>
    </location>
</feature>
<feature type="region of interest" description="Disordered" evidence="6">
    <location>
        <begin position="46"/>
        <end position="112"/>
    </location>
</feature>
<dbReference type="GO" id="GO:0005634">
    <property type="term" value="C:nucleus"/>
    <property type="evidence" value="ECO:0007669"/>
    <property type="project" value="UniProtKB-SubCell"/>
</dbReference>
<dbReference type="GO" id="GO:0000981">
    <property type="term" value="F:DNA-binding transcription factor activity, RNA polymerase II-specific"/>
    <property type="evidence" value="ECO:0007669"/>
    <property type="project" value="TreeGrafter"/>
</dbReference>
<organism evidence="8 9">
    <name type="scientific">Cucurbitaria berberidis CBS 394.84</name>
    <dbReference type="NCBI Taxonomy" id="1168544"/>
    <lineage>
        <taxon>Eukaryota</taxon>
        <taxon>Fungi</taxon>
        <taxon>Dikarya</taxon>
        <taxon>Ascomycota</taxon>
        <taxon>Pezizomycotina</taxon>
        <taxon>Dothideomycetes</taxon>
        <taxon>Pleosporomycetidae</taxon>
        <taxon>Pleosporales</taxon>
        <taxon>Pleosporineae</taxon>
        <taxon>Cucurbitariaceae</taxon>
        <taxon>Cucurbitaria</taxon>
    </lineage>
</organism>
<keyword evidence="4" id="KW-0804">Transcription</keyword>
<dbReference type="RefSeq" id="XP_040794631.1">
    <property type="nucleotide sequence ID" value="XM_040931598.1"/>
</dbReference>
<dbReference type="PANTHER" id="PTHR15741:SF27">
    <property type="entry name" value="TRANSCRIPTION FACTOR AP-4"/>
    <property type="match status" value="1"/>
</dbReference>
<evidence type="ECO:0000313" key="8">
    <source>
        <dbReference type="EMBL" id="KAF1852068.1"/>
    </source>
</evidence>
<dbReference type="OrthoDB" id="5778525at2759"/>
<feature type="compositionally biased region" description="Polar residues" evidence="6">
    <location>
        <begin position="403"/>
        <end position="421"/>
    </location>
</feature>
<feature type="compositionally biased region" description="Basic and acidic residues" evidence="6">
    <location>
        <begin position="535"/>
        <end position="545"/>
    </location>
</feature>
<evidence type="ECO:0000256" key="6">
    <source>
        <dbReference type="SAM" id="MobiDB-lite"/>
    </source>
</evidence>
<feature type="compositionally biased region" description="Basic residues" evidence="6">
    <location>
        <begin position="46"/>
        <end position="68"/>
    </location>
</feature>
<dbReference type="GO" id="GO:0046983">
    <property type="term" value="F:protein dimerization activity"/>
    <property type="evidence" value="ECO:0007669"/>
    <property type="project" value="InterPro"/>
</dbReference>
<evidence type="ECO:0000259" key="7">
    <source>
        <dbReference type="PROSITE" id="PS50888"/>
    </source>
</evidence>
<protein>
    <recommendedName>
        <fullName evidence="7">BHLH domain-containing protein</fullName>
    </recommendedName>
</protein>
<dbReference type="GeneID" id="63848850"/>
<evidence type="ECO:0000256" key="2">
    <source>
        <dbReference type="ARBA" id="ARBA00023015"/>
    </source>
</evidence>
<keyword evidence="9" id="KW-1185">Reference proteome</keyword>
<dbReference type="EMBL" id="ML976614">
    <property type="protein sequence ID" value="KAF1852068.1"/>
    <property type="molecule type" value="Genomic_DNA"/>
</dbReference>
<comment type="caution">
    <text evidence="8">The sequence shown here is derived from an EMBL/GenBank/DDBJ whole genome shotgun (WGS) entry which is preliminary data.</text>
</comment>
<dbReference type="Gene3D" id="4.10.280.10">
    <property type="entry name" value="Helix-loop-helix DNA-binding domain"/>
    <property type="match status" value="1"/>
</dbReference>
<name>A0A9P4LEL4_9PLEO</name>
<keyword evidence="3" id="KW-0238">DNA-binding</keyword>
<feature type="compositionally biased region" description="Polar residues" evidence="6">
    <location>
        <begin position="300"/>
        <end position="336"/>
    </location>
</feature>
<keyword evidence="5" id="KW-0539">Nucleus</keyword>
<dbReference type="InterPro" id="IPR011598">
    <property type="entry name" value="bHLH_dom"/>
</dbReference>
<dbReference type="SUPFAM" id="SSF47459">
    <property type="entry name" value="HLH, helix-loop-helix DNA-binding domain"/>
    <property type="match status" value="1"/>
</dbReference>
<evidence type="ECO:0000256" key="4">
    <source>
        <dbReference type="ARBA" id="ARBA00023163"/>
    </source>
</evidence>
<reference evidence="8" key="1">
    <citation type="submission" date="2020-01" db="EMBL/GenBank/DDBJ databases">
        <authorList>
            <consortium name="DOE Joint Genome Institute"/>
            <person name="Haridas S."/>
            <person name="Albert R."/>
            <person name="Binder M."/>
            <person name="Bloem J."/>
            <person name="Labutti K."/>
            <person name="Salamov A."/>
            <person name="Andreopoulos B."/>
            <person name="Baker S.E."/>
            <person name="Barry K."/>
            <person name="Bills G."/>
            <person name="Bluhm B.H."/>
            <person name="Cannon C."/>
            <person name="Castanera R."/>
            <person name="Culley D.E."/>
            <person name="Daum C."/>
            <person name="Ezra D."/>
            <person name="Gonzalez J.B."/>
            <person name="Henrissat B."/>
            <person name="Kuo A."/>
            <person name="Liang C."/>
            <person name="Lipzen A."/>
            <person name="Lutzoni F."/>
            <person name="Magnuson J."/>
            <person name="Mondo S."/>
            <person name="Nolan M."/>
            <person name="Ohm R."/>
            <person name="Pangilinan J."/>
            <person name="Park H.-J."/>
            <person name="Ramirez L."/>
            <person name="Alfaro M."/>
            <person name="Sun H."/>
            <person name="Tritt A."/>
            <person name="Yoshinaga Y."/>
            <person name="Zwiers L.-H."/>
            <person name="Turgeon B.G."/>
            <person name="Goodwin S.B."/>
            <person name="Spatafora J.W."/>
            <person name="Crous P.W."/>
            <person name="Grigoriev I.V."/>
        </authorList>
    </citation>
    <scope>NUCLEOTIDE SEQUENCE</scope>
    <source>
        <strain evidence="8">CBS 394.84</strain>
    </source>
</reference>
<evidence type="ECO:0000256" key="3">
    <source>
        <dbReference type="ARBA" id="ARBA00023125"/>
    </source>
</evidence>
<dbReference type="GO" id="GO:0000978">
    <property type="term" value="F:RNA polymerase II cis-regulatory region sequence-specific DNA binding"/>
    <property type="evidence" value="ECO:0007669"/>
    <property type="project" value="TreeGrafter"/>
</dbReference>
<feature type="compositionally biased region" description="Acidic residues" evidence="6">
    <location>
        <begin position="469"/>
        <end position="485"/>
    </location>
</feature>
<sequence length="615" mass="66850">MHLLNTSTLRLEDFVIATPDICHSIARVGDDEVTFNEINLPNGKGMGRRNRRFGASRLGGRGRNRRHVNMGTCPGPCHGARNTSNDDSSPTVSPTITPEDTWTTPDGDANADADATAYRHRYPPSPEQSLHLQQPLTAIRTTSRPSAPAPPHAAKVETLSLQPFAGLAGATATRPAMDDKDPPPFGYTFSDFFEGAPSTLDSTGQSLLTDMENQSLADFFSSTDPFHLADPQPFASATDTKDIAHDYNHWESFIAPATVHGVTTTIPDYAHLHYGYQSDQSFAQPSLPTHDDLQAASTLFNNSQPSYSNGRSLSFNALPPSNRTATTTTNGASDSSKPPVPMVVTSHGLINEQLAALIPNHSEEGTLDAQLAAEWAASNAQQQHEAEFGPLLHKPSLKRSYTFGTDNSFNSPSGYSAPSGQESEEQITRRLIRGVMHTQPIPQVMTRVERPATSPTGHGHLSSVLADNQSDDEQSEEPSSEEEEGDRPVKKRRRSKFPVGKESPRKTARNGKNPKASPADESSKKKRSSAAAAKLQRENLTEAQKRSNHILSEQKRRNLIKRGFEDLHDLVPEIRNGGLSKSSVLTEAANFLEKLIQDNNSFWSLASNAPVTASG</sequence>
<dbReference type="Proteomes" id="UP000800039">
    <property type="component" value="Unassembled WGS sequence"/>
</dbReference>